<dbReference type="DNASU" id="216864"/>
<dbReference type="VEuPathDB" id="HostDB:ENSMUSG00000040950"/>
<protein>
    <submittedName>
        <fullName evidence="7 8">Macrophage galactose N-acetyl-galactosamine specific lectin 2</fullName>
    </submittedName>
</protein>
<dbReference type="GO" id="GO:0030246">
    <property type="term" value="F:carbohydrate binding"/>
    <property type="evidence" value="ECO:0000314"/>
    <property type="project" value="MGI"/>
</dbReference>
<dbReference type="Pfam" id="PF03954">
    <property type="entry name" value="Lectin_N"/>
    <property type="match status" value="1"/>
</dbReference>
<dbReference type="ProteomicsDB" id="337142"/>
<dbReference type="EMBL" id="EU010011">
    <property type="protein sequence ID" value="ABV68806.1"/>
    <property type="molecule type" value="mRNA"/>
</dbReference>
<evidence type="ECO:0000256" key="3">
    <source>
        <dbReference type="SAM" id="Coils"/>
    </source>
</evidence>
<dbReference type="Bgee" id="ENSMUSG00000040950">
    <property type="expression patterns" value="Expressed in interventricular septum and 66 other cell types or tissues"/>
</dbReference>
<gene>
    <name evidence="7 8 9" type="primary">Mgl2</name>
</gene>
<dbReference type="PANTHER" id="PTHR22803">
    <property type="entry name" value="MANNOSE, PHOSPHOLIPASE, LECTIN RECEPTOR RELATED"/>
    <property type="match status" value="1"/>
</dbReference>
<organism evidence="7">
    <name type="scientific">Mus musculus</name>
    <name type="common">Mouse</name>
    <dbReference type="NCBI Taxonomy" id="10090"/>
    <lineage>
        <taxon>Eukaryota</taxon>
        <taxon>Metazoa</taxon>
        <taxon>Chordata</taxon>
        <taxon>Craniata</taxon>
        <taxon>Vertebrata</taxon>
        <taxon>Euteleostomi</taxon>
        <taxon>Mammalia</taxon>
        <taxon>Eutheria</taxon>
        <taxon>Euarchontoglires</taxon>
        <taxon>Glires</taxon>
        <taxon>Rodentia</taxon>
        <taxon>Myomorpha</taxon>
        <taxon>Muroidea</taxon>
        <taxon>Muridae</taxon>
        <taxon>Murinae</taxon>
        <taxon>Mus</taxon>
        <taxon>Mus</taxon>
    </lineage>
</organism>
<reference evidence="8" key="4">
    <citation type="submission" date="2025-05" db="UniProtKB">
        <authorList>
            <consortium name="Ensembl"/>
        </authorList>
    </citation>
    <scope>IDENTIFICATION</scope>
    <source>
        <strain evidence="8">C57BL/6J</strain>
    </source>
</reference>
<dbReference type="AGR" id="MGI:2385729"/>
<keyword evidence="11 12" id="KW-1267">Proteomics identification</keyword>
<keyword evidence="5" id="KW-1133">Transmembrane helix</keyword>
<proteinExistence type="evidence at protein level"/>
<dbReference type="MGI" id="MGI:2385729">
    <property type="gene designation" value="Mgl2"/>
</dbReference>
<accession>A9XX86</accession>
<evidence type="ECO:0000256" key="2">
    <source>
        <dbReference type="ARBA" id="ARBA00023157"/>
    </source>
</evidence>
<keyword evidence="1 7" id="KW-0430">Lectin</keyword>
<dbReference type="GO" id="GO:0042806">
    <property type="term" value="F:fucose binding"/>
    <property type="evidence" value="ECO:0000318"/>
    <property type="project" value="GO_Central"/>
</dbReference>
<dbReference type="Ensembl" id="ENSMUST00000165951.8">
    <property type="protein sequence ID" value="ENSMUSP00000131344.2"/>
    <property type="gene ID" value="ENSMUSG00000040950.14"/>
</dbReference>
<dbReference type="ExpressionAtlas" id="A9XX86">
    <property type="expression patterns" value="baseline and differential"/>
</dbReference>
<keyword evidence="2" id="KW-1015">Disulfide bond</keyword>
<dbReference type="CDD" id="cd03590">
    <property type="entry name" value="CLECT_DC-SIGN_like"/>
    <property type="match status" value="1"/>
</dbReference>
<evidence type="ECO:0000256" key="5">
    <source>
        <dbReference type="SAM" id="Phobius"/>
    </source>
</evidence>
<dbReference type="InterPro" id="IPR033989">
    <property type="entry name" value="CD209-like_CTLD"/>
</dbReference>
<dbReference type="CTD" id="216864"/>
<dbReference type="InterPro" id="IPR001304">
    <property type="entry name" value="C-type_lectin-like"/>
</dbReference>
<reference evidence="8" key="3">
    <citation type="journal article" date="2011" name="PLoS Biol.">
        <title>Modernizing reference genome assemblies.</title>
        <authorList>
            <person name="Church D.M."/>
            <person name="Schneider V.A."/>
            <person name="Graves T."/>
            <person name="Auger K."/>
            <person name="Cunningham F."/>
            <person name="Bouk N."/>
            <person name="Chen H.C."/>
            <person name="Agarwala R."/>
            <person name="McLaren W.M."/>
            <person name="Ritchie G.R."/>
            <person name="Albracht D."/>
            <person name="Kremitzki M."/>
            <person name="Rock S."/>
            <person name="Kotkiewicz H."/>
            <person name="Kremitzki C."/>
            <person name="Wollam A."/>
            <person name="Trani L."/>
            <person name="Fulton L."/>
            <person name="Fulton R."/>
            <person name="Matthews L."/>
            <person name="Whitehead S."/>
            <person name="Chow W."/>
            <person name="Torrance J."/>
            <person name="Dunn M."/>
            <person name="Harden G."/>
            <person name="Threadgold G."/>
            <person name="Wood J."/>
            <person name="Collins J."/>
            <person name="Heath P."/>
            <person name="Griffiths G."/>
            <person name="Pelan S."/>
            <person name="Grafham D."/>
            <person name="Eichler E.E."/>
            <person name="Weinstock G."/>
            <person name="Mardis E.R."/>
            <person name="Wilson R.K."/>
            <person name="Howe K."/>
            <person name="Flicek P."/>
            <person name="Hubbard T."/>
        </authorList>
    </citation>
    <scope>NUCLEOTIDE SEQUENCE [LARGE SCALE GENOMIC DNA]</scope>
    <source>
        <strain evidence="8">C57BL/6J</strain>
    </source>
</reference>
<feature type="domain" description="C-type lectin" evidence="6">
    <location>
        <begin position="197"/>
        <end position="362"/>
    </location>
</feature>
<evidence type="ECO:0000256" key="1">
    <source>
        <dbReference type="ARBA" id="ARBA00022734"/>
    </source>
</evidence>
<name>A9XX86_MOUSE</name>
<evidence type="ECO:0007829" key="11">
    <source>
        <dbReference type="PeptideAtlas" id="A9XX86"/>
    </source>
</evidence>
<feature type="region of interest" description="Disordered" evidence="4">
    <location>
        <begin position="1"/>
        <end position="31"/>
    </location>
</feature>
<dbReference type="Pfam" id="PF00059">
    <property type="entry name" value="Lectin_C"/>
    <property type="match status" value="2"/>
</dbReference>
<keyword evidence="5" id="KW-0472">Membrane</keyword>
<dbReference type="InterPro" id="IPR016187">
    <property type="entry name" value="CTDL_fold"/>
</dbReference>
<dbReference type="SMART" id="SM00034">
    <property type="entry name" value="CLECT"/>
    <property type="match status" value="1"/>
</dbReference>
<dbReference type="AlphaFoldDB" id="A9XX86"/>
<dbReference type="SUPFAM" id="SSF56436">
    <property type="entry name" value="C-type lectin-like"/>
    <property type="match status" value="1"/>
</dbReference>
<dbReference type="GeneTree" id="ENSGT00940000162036"/>
<dbReference type="GO" id="GO:0006955">
    <property type="term" value="P:immune response"/>
    <property type="evidence" value="ECO:0000318"/>
    <property type="project" value="GO_Central"/>
</dbReference>
<dbReference type="PROSITE" id="PS50041">
    <property type="entry name" value="C_TYPE_LECTIN_2"/>
    <property type="match status" value="1"/>
</dbReference>
<evidence type="ECO:0000313" key="10">
    <source>
        <dbReference type="Proteomes" id="UP000000589"/>
    </source>
</evidence>
<feature type="transmembrane region" description="Helical" evidence="5">
    <location>
        <begin position="47"/>
        <end position="71"/>
    </location>
</feature>
<evidence type="ECO:0000256" key="4">
    <source>
        <dbReference type="SAM" id="MobiDB-lite"/>
    </source>
</evidence>
<dbReference type="Proteomes" id="UP000000589">
    <property type="component" value="Chromosome 11"/>
</dbReference>
<feature type="coiled-coil region" evidence="3">
    <location>
        <begin position="149"/>
        <end position="183"/>
    </location>
</feature>
<dbReference type="InterPro" id="IPR016186">
    <property type="entry name" value="C-type_lectin-like/link_sf"/>
</dbReference>
<dbReference type="SMR" id="A9XX86"/>
<dbReference type="GO" id="GO:0009897">
    <property type="term" value="C:external side of plasma membrane"/>
    <property type="evidence" value="ECO:0000318"/>
    <property type="project" value="GO_Central"/>
</dbReference>
<keyword evidence="10" id="KW-1185">Reference proteome</keyword>
<dbReference type="BioGRID-ORCS" id="216864">
    <property type="hits" value="1 hit in 77 CRISPR screens"/>
</dbReference>
<evidence type="ECO:0000313" key="9">
    <source>
        <dbReference type="MGI" id="MGI:2385729"/>
    </source>
</evidence>
<sequence length="381" mass="43569">MTMRYENFQNLEREEKNQEMRNGDKKGGMESPKFALTVPSQSFLWRILSWTHLLLFSLGLSLLLLVVISVIGSQNSQLRRDLGTLRAILDNTTSKIKAEFQSLDSRADNFEKGISSLKVDVEDHRQELQAGRDLSQKVTSLESTLEKREQALKTDLSDLTDHVQQLETDLKALTCQLANLKNNGSEVACCPLHWTEHEGSCYWFSESEKSWPEADKYCRLENSHLVVVNSLEEQNFLQNRLANVLSWMGLTDQNGPWRWVDGTDFDKGFKYVCRLQLAPLYLGLSYLFSIFSDPRDLGGPSGNMADGQIWSAQFFIFRNWRPLQPDNWHGHMLGGGEDCAHFSYDGRWNDDVCQRHYHWICETELGKASSAHSPQLIASVP</sequence>
<dbReference type="GO" id="GO:0005537">
    <property type="term" value="F:D-mannose binding"/>
    <property type="evidence" value="ECO:0000318"/>
    <property type="project" value="GO_Central"/>
</dbReference>
<dbReference type="Gene3D" id="3.10.100.10">
    <property type="entry name" value="Mannose-Binding Protein A, subunit A"/>
    <property type="match status" value="1"/>
</dbReference>
<keyword evidence="5" id="KW-0812">Transmembrane</keyword>
<reference evidence="7" key="1">
    <citation type="submission" date="2007-07" db="EMBL/GenBank/DDBJ databases">
        <title>Isolation and characterisation of a novel isoform of the lectin mMGL2.</title>
        <authorList>
            <person name="Halliday D.C.T."/>
            <person name="Hapel A.J."/>
            <person name="Hulett M.D."/>
        </authorList>
    </citation>
    <scope>NUCLEOTIDE SEQUENCE</scope>
    <source>
        <strain evidence="7">C3H/HeJ</strain>
    </source>
</reference>
<dbReference type="GeneID" id="216864"/>
<dbReference type="Gene3D" id="1.10.287.1490">
    <property type="match status" value="1"/>
</dbReference>
<dbReference type="InterPro" id="IPR050111">
    <property type="entry name" value="C-type_lectin/snaclec_domain"/>
</dbReference>
<keyword evidence="3" id="KW-0175">Coiled coil</keyword>
<evidence type="ECO:0000259" key="6">
    <source>
        <dbReference type="PROSITE" id="PS50041"/>
    </source>
</evidence>
<dbReference type="OrthoDB" id="2142683at2759"/>
<dbReference type="InterPro" id="IPR018378">
    <property type="entry name" value="C-type_lectin_CS"/>
</dbReference>
<evidence type="ECO:0000313" key="7">
    <source>
        <dbReference type="EMBL" id="ABV68806.1"/>
    </source>
</evidence>
<dbReference type="GlyGen" id="A9XX86">
    <property type="glycosylation" value="1 site, 1 N-linked glycan (1 site)"/>
</dbReference>
<dbReference type="GO" id="GO:0038187">
    <property type="term" value="F:pattern recognition receptor activity"/>
    <property type="evidence" value="ECO:0000318"/>
    <property type="project" value="GO_Central"/>
</dbReference>
<evidence type="ECO:0000313" key="8">
    <source>
        <dbReference type="Ensembl" id="ENSMUSP00000131344.2"/>
    </source>
</evidence>
<dbReference type="UCSC" id="uc011xxo.1">
    <property type="organism name" value="mouse"/>
</dbReference>
<feature type="compositionally biased region" description="Basic and acidic residues" evidence="4">
    <location>
        <begin position="11"/>
        <end position="28"/>
    </location>
</feature>
<reference evidence="8 10" key="2">
    <citation type="journal article" date="2009" name="PLoS Biol.">
        <title>Lineage-specific biology revealed by a finished genome assembly of the mouse.</title>
        <authorList>
            <consortium name="Mouse Genome Sequencing Consortium"/>
            <person name="Church D.M."/>
            <person name="Goodstadt L."/>
            <person name="Hillier L.W."/>
            <person name="Zody M.C."/>
            <person name="Goldstein S."/>
            <person name="She X."/>
            <person name="Bult C.J."/>
            <person name="Agarwala R."/>
            <person name="Cherry J.L."/>
            <person name="DiCuccio M."/>
            <person name="Hlavina W."/>
            <person name="Kapustin Y."/>
            <person name="Meric P."/>
            <person name="Maglott D."/>
            <person name="Birtle Z."/>
            <person name="Marques A.C."/>
            <person name="Graves T."/>
            <person name="Zhou S."/>
            <person name="Teague B."/>
            <person name="Potamousis K."/>
            <person name="Churas C."/>
            <person name="Place M."/>
            <person name="Herschleb J."/>
            <person name="Runnheim R."/>
            <person name="Forrest D."/>
            <person name="Amos-Landgraf J."/>
            <person name="Schwartz D.C."/>
            <person name="Cheng Z."/>
            <person name="Lindblad-Toh K."/>
            <person name="Eichler E.E."/>
            <person name="Ponting C.P."/>
        </authorList>
    </citation>
    <scope>NUCLEOTIDE SEQUENCE [LARGE SCALE GENOMIC DNA]</scope>
    <source>
        <strain evidence="8 10">C57BL/6J</strain>
    </source>
</reference>
<dbReference type="PROSITE" id="PS00615">
    <property type="entry name" value="C_TYPE_LECTIN_1"/>
    <property type="match status" value="1"/>
</dbReference>
<dbReference type="RefSeq" id="XP_006532975.1">
    <property type="nucleotide sequence ID" value="XM_006532912.2"/>
</dbReference>
<evidence type="ECO:0007829" key="12">
    <source>
        <dbReference type="ProteomicsDB" id="A9XX86"/>
    </source>
</evidence>